<sequence length="208" mass="21774">MSTTHFPGSIVVAGDINMTGALSPTKTRTQLLAITELAAFTVPWTLWRVWDAMQTNLPGTAATDDLALVGGTWASASPSLQGLDFGGSSTIAYARAQIPLPWCYADGQTVLLQFHAGMLTTIADDAATLDVVCYETDEEAGISADLCATAEQSINSLTLADKNFTITPTALVAGDLLDVRIKVSGNDVGNLGVMVPIIGAVQLLCDVR</sequence>
<reference evidence="1" key="1">
    <citation type="submission" date="2020-03" db="EMBL/GenBank/DDBJ databases">
        <title>The deep terrestrial virosphere.</title>
        <authorList>
            <person name="Holmfeldt K."/>
            <person name="Nilsson E."/>
            <person name="Simone D."/>
            <person name="Lopez-Fernandez M."/>
            <person name="Wu X."/>
            <person name="de Brujin I."/>
            <person name="Lundin D."/>
            <person name="Andersson A."/>
            <person name="Bertilsson S."/>
            <person name="Dopson M."/>
        </authorList>
    </citation>
    <scope>NUCLEOTIDE SEQUENCE</scope>
    <source>
        <strain evidence="1">MM415A01433</strain>
    </source>
</reference>
<accession>A0A6M3K6F9</accession>
<gene>
    <name evidence="1" type="ORF">MM415A01433_0005</name>
</gene>
<proteinExistence type="predicted"/>
<protein>
    <submittedName>
        <fullName evidence="1">Uncharacterized protein</fullName>
    </submittedName>
</protein>
<dbReference type="EMBL" id="MT142246">
    <property type="protein sequence ID" value="QJA76827.1"/>
    <property type="molecule type" value="Genomic_DNA"/>
</dbReference>
<evidence type="ECO:0000313" key="1">
    <source>
        <dbReference type="EMBL" id="QJA76827.1"/>
    </source>
</evidence>
<organism evidence="1">
    <name type="scientific">viral metagenome</name>
    <dbReference type="NCBI Taxonomy" id="1070528"/>
    <lineage>
        <taxon>unclassified sequences</taxon>
        <taxon>metagenomes</taxon>
        <taxon>organismal metagenomes</taxon>
    </lineage>
</organism>
<name>A0A6M3K6F9_9ZZZZ</name>
<dbReference type="AlphaFoldDB" id="A0A6M3K6F9"/>